<organism evidence="1 2">
    <name type="scientific">Fusarium keratoplasticum</name>
    <dbReference type="NCBI Taxonomy" id="1328300"/>
    <lineage>
        <taxon>Eukaryota</taxon>
        <taxon>Fungi</taxon>
        <taxon>Dikarya</taxon>
        <taxon>Ascomycota</taxon>
        <taxon>Pezizomycotina</taxon>
        <taxon>Sordariomycetes</taxon>
        <taxon>Hypocreomycetidae</taxon>
        <taxon>Hypocreales</taxon>
        <taxon>Nectriaceae</taxon>
        <taxon>Fusarium</taxon>
        <taxon>Fusarium solani species complex</taxon>
    </lineage>
</organism>
<gene>
    <name evidence="1" type="ORF">NCS57_01218800</name>
</gene>
<evidence type="ECO:0000313" key="1">
    <source>
        <dbReference type="EMBL" id="KAI8654718.1"/>
    </source>
</evidence>
<reference evidence="1" key="1">
    <citation type="submission" date="2022-06" db="EMBL/GenBank/DDBJ databases">
        <title>Fusarium solani species complex genomes reveal bases of compartmentalisation and animal pathogenesis.</title>
        <authorList>
            <person name="Tsai I.J."/>
        </authorList>
    </citation>
    <scope>NUCLEOTIDE SEQUENCE</scope>
    <source>
        <strain evidence="1">Fu6.1</strain>
    </source>
</reference>
<accession>A0ACC0QIT2</accession>
<comment type="caution">
    <text evidence="1">The sequence shown here is derived from an EMBL/GenBank/DDBJ whole genome shotgun (WGS) entry which is preliminary data.</text>
</comment>
<dbReference type="Proteomes" id="UP001065298">
    <property type="component" value="Chromosome 10"/>
</dbReference>
<proteinExistence type="predicted"/>
<protein>
    <submittedName>
        <fullName evidence="1">Beta-N-acetylhexosaminidase</fullName>
    </submittedName>
</protein>
<dbReference type="EMBL" id="CM046512">
    <property type="protein sequence ID" value="KAI8654718.1"/>
    <property type="molecule type" value="Genomic_DNA"/>
</dbReference>
<name>A0ACC0QIT2_9HYPO</name>
<keyword evidence="2" id="KW-1185">Reference proteome</keyword>
<sequence length="712" mass="79452">MRLSLLTLSTFVVLSAASILPGIPTANFTPREHAKAVEFSSFTSIIVDAKYANVRDNNGQTLIPPSLAEFAETFADDLSSLGFKLSTKVGSKPRPGTIFLTLGQTSDYLDVADRETSEGYSIDVDKSITVKGASPLGVWWGTRTILQQILLADGKLLSGSIHDSPAWGSRGMMVSLLDAARQYYPPSFIVELCSYMSFFKQNTLHLHLSDNLWNNPELFDFEEQMRLYATFRLYSDDPRVKGLNKRPEESYTRQVFDDIQSKCAARGVTILPEIEAPGHALVFSQWKPQIGMSSDYTLLNITHPETIPAVKTVWKVFLPWFHSKTVSIGADEYRDSSLDENALTAEYERFVNELDHFITQESGKKIRIWGTFPPSSGSHVDKSVSIQHWANFEAHAVTDWLANDYNVLNSGDDLYVVSKWSSGYPQALNQTFIFHGSPDGSTFAPNIFDPTNETENTARDDPRIEGHIAPLWTDWGPNSTTIFETYYSWRDGLPALADKQWGGKLTKEEYPSLFDALHPFVPDQNLDRRIPSRGSTILEYDFTKNSRQGIVKDKSGNGYDAKSSCKSTQRGVRLSRSCKVTTPLSSKGRDYTFSFSINPTSKKTGPIFTGPDSSLWAGHGSTPNITLVADDSAYTLNYTFPLNKWTNAKLIGKGPRTFLTVDDLEPMEFLTKIGIRGRRYVWDKIAVEAPLNVIGGGDFEGILGHVKLEDYA</sequence>
<evidence type="ECO:0000313" key="2">
    <source>
        <dbReference type="Proteomes" id="UP001065298"/>
    </source>
</evidence>